<proteinExistence type="predicted"/>
<dbReference type="STRING" id="151549.A0A4C1YSM7"/>
<gene>
    <name evidence="1" type="primary">COMMD4</name>
    <name evidence="1" type="ORF">EVAR_64446_1</name>
</gene>
<sequence length="219" mass="24420">MIDDSAKFQKKISEYSTAALRRAVSHLLFKRFKFCSEGDCPLWALAALHALGSLPVSLLRSLIDQLMETSENDDGIIDILKDTNLSSRDECARAAAVIRWTLQSAWRSRCDGAQLTRDLLVLGVPRSHAAAFAEAADPGRAKYEQEVRERPFMVNRVTDASVSEAPDGVVNALKLTLHVDDVFVGEQSDQDIIIDKNQAKVLLSELKKAYKKMEELEEE</sequence>
<evidence type="ECO:0000313" key="1">
    <source>
        <dbReference type="EMBL" id="GBP77862.1"/>
    </source>
</evidence>
<dbReference type="InterPro" id="IPR047155">
    <property type="entry name" value="COMMD4/6/7/8"/>
</dbReference>
<dbReference type="Pfam" id="PF21672">
    <property type="entry name" value="COMM_HN"/>
    <property type="match status" value="1"/>
</dbReference>
<keyword evidence="2" id="KW-1185">Reference proteome</keyword>
<dbReference type="EMBL" id="BGZK01001350">
    <property type="protein sequence ID" value="GBP77862.1"/>
    <property type="molecule type" value="Genomic_DNA"/>
</dbReference>
<dbReference type="PANTHER" id="PTHR16231:SF4">
    <property type="entry name" value="COMM DOMAIN-CONTAINING PROTEIN 4"/>
    <property type="match status" value="1"/>
</dbReference>
<dbReference type="OrthoDB" id="284322at2759"/>
<dbReference type="PANTHER" id="PTHR16231">
    <property type="entry name" value="COMM DOMAIN-CONTAINING PROTEIN 4-8 FAMILY MEMBER"/>
    <property type="match status" value="1"/>
</dbReference>
<evidence type="ECO:0000313" key="2">
    <source>
        <dbReference type="Proteomes" id="UP000299102"/>
    </source>
</evidence>
<dbReference type="AlphaFoldDB" id="A0A4C1YSM7"/>
<name>A0A4C1YSM7_EUMVA</name>
<accession>A0A4C1YSM7</accession>
<protein>
    <submittedName>
        <fullName evidence="1">COMM domain-containing protein 4</fullName>
    </submittedName>
</protein>
<comment type="caution">
    <text evidence="1">The sequence shown here is derived from an EMBL/GenBank/DDBJ whole genome shotgun (WGS) entry which is preliminary data.</text>
</comment>
<dbReference type="Proteomes" id="UP000299102">
    <property type="component" value="Unassembled WGS sequence"/>
</dbReference>
<reference evidence="1 2" key="1">
    <citation type="journal article" date="2019" name="Commun. Biol.">
        <title>The bagworm genome reveals a unique fibroin gene that provides high tensile strength.</title>
        <authorList>
            <person name="Kono N."/>
            <person name="Nakamura H."/>
            <person name="Ohtoshi R."/>
            <person name="Tomita M."/>
            <person name="Numata K."/>
            <person name="Arakawa K."/>
        </authorList>
    </citation>
    <scope>NUCLEOTIDE SEQUENCE [LARGE SCALE GENOMIC DNA]</scope>
</reference>
<organism evidence="1 2">
    <name type="scientific">Eumeta variegata</name>
    <name type="common">Bagworm moth</name>
    <name type="synonym">Eumeta japonica</name>
    <dbReference type="NCBI Taxonomy" id="151549"/>
    <lineage>
        <taxon>Eukaryota</taxon>
        <taxon>Metazoa</taxon>
        <taxon>Ecdysozoa</taxon>
        <taxon>Arthropoda</taxon>
        <taxon>Hexapoda</taxon>
        <taxon>Insecta</taxon>
        <taxon>Pterygota</taxon>
        <taxon>Neoptera</taxon>
        <taxon>Endopterygota</taxon>
        <taxon>Lepidoptera</taxon>
        <taxon>Glossata</taxon>
        <taxon>Ditrysia</taxon>
        <taxon>Tineoidea</taxon>
        <taxon>Psychidae</taxon>
        <taxon>Oiketicinae</taxon>
        <taxon>Eumeta</taxon>
    </lineage>
</organism>